<keyword evidence="1" id="KW-0812">Transmembrane</keyword>
<accession>A0A074NGP7</accession>
<proteinExistence type="predicted"/>
<evidence type="ECO:0000256" key="1">
    <source>
        <dbReference type="SAM" id="Phobius"/>
    </source>
</evidence>
<dbReference type="AlphaFoldDB" id="A0A074NGP7"/>
<evidence type="ECO:0000313" key="2">
    <source>
        <dbReference type="EMBL" id="KEO96817.1"/>
    </source>
</evidence>
<keyword evidence="1" id="KW-0472">Membrane</keyword>
<dbReference type="PANTHER" id="PTHR32251:SF17">
    <property type="entry name" value="STEROID 5-ALPHA REDUCTASE C-TERMINAL DOMAIN-CONTAINING PROTEIN"/>
    <property type="match status" value="1"/>
</dbReference>
<dbReference type="Gene3D" id="1.20.120.1630">
    <property type="match status" value="1"/>
</dbReference>
<dbReference type="Pfam" id="PF06966">
    <property type="entry name" value="DUF1295"/>
    <property type="match status" value="1"/>
</dbReference>
<dbReference type="PROSITE" id="PS50244">
    <property type="entry name" value="S5A_REDUCTASE"/>
    <property type="match status" value="1"/>
</dbReference>
<dbReference type="InterPro" id="IPR010721">
    <property type="entry name" value="UstE-like"/>
</dbReference>
<feature type="transmembrane region" description="Helical" evidence="1">
    <location>
        <begin position="190"/>
        <end position="211"/>
    </location>
</feature>
<dbReference type="PATRIC" id="fig|39960.10.peg.2964"/>
<gene>
    <name evidence="2" type="ORF">EH32_09045</name>
</gene>
<sequence>MFEALLVNAALLLALVLVQWAISVKIDDVSFIDAFWGAGMGVLAIASWLQLGEPGALATLLMVMTGAWGFRLGGYLFLRWRREGEDKRYKKILKKDREKGNFAIAALTKVWLMQAVLLFMVSSPAQVGILASAPAAPLTWLTWLGVAIYLVGIFFEWVGDWQLTRFKADPANEGQVLDSGLWRYTRHPNYFGDFAAWWGIWLVCASVGWGYAAATVIGPLFLSFTLTKWSGVTLLEKGMDRSKGDKYADYKRRTSAFFPLPPKSAGEARASG</sequence>
<keyword evidence="3" id="KW-1185">Reference proteome</keyword>
<dbReference type="EMBL" id="JMIX01000004">
    <property type="protein sequence ID" value="KEO96817.1"/>
    <property type="molecule type" value="Genomic_DNA"/>
</dbReference>
<name>A0A074NGP7_9SPHN</name>
<dbReference type="OrthoDB" id="9779233at2"/>
<dbReference type="GO" id="GO:0016020">
    <property type="term" value="C:membrane"/>
    <property type="evidence" value="ECO:0007669"/>
    <property type="project" value="TreeGrafter"/>
</dbReference>
<feature type="transmembrane region" description="Helical" evidence="1">
    <location>
        <begin position="31"/>
        <end position="51"/>
    </location>
</feature>
<feature type="transmembrane region" description="Helical" evidence="1">
    <location>
        <begin position="140"/>
        <end position="158"/>
    </location>
</feature>
<dbReference type="RefSeq" id="WP_034902194.1">
    <property type="nucleotide sequence ID" value="NZ_CP017057.1"/>
</dbReference>
<feature type="transmembrane region" description="Helical" evidence="1">
    <location>
        <begin position="57"/>
        <end position="78"/>
    </location>
</feature>
<dbReference type="KEGG" id="elq:Ga0102493_11712"/>
<keyword evidence="1" id="KW-1133">Transmembrane helix</keyword>
<dbReference type="Proteomes" id="UP000027866">
    <property type="component" value="Unassembled WGS sequence"/>
</dbReference>
<protein>
    <submittedName>
        <fullName evidence="2">Membrane protein</fullName>
    </submittedName>
</protein>
<evidence type="ECO:0000313" key="3">
    <source>
        <dbReference type="Proteomes" id="UP000027866"/>
    </source>
</evidence>
<dbReference type="PANTHER" id="PTHR32251">
    <property type="entry name" value="3-OXO-5-ALPHA-STEROID 4-DEHYDROGENASE"/>
    <property type="match status" value="1"/>
</dbReference>
<feature type="transmembrane region" description="Helical" evidence="1">
    <location>
        <begin position="99"/>
        <end position="120"/>
    </location>
</feature>
<reference evidence="2 3" key="1">
    <citation type="submission" date="2014-04" db="EMBL/GenBank/DDBJ databases">
        <title>A comprehensive comparison of genomes of Erythrobacter spp. Strains.</title>
        <authorList>
            <person name="Zheng Q."/>
        </authorList>
    </citation>
    <scope>NUCLEOTIDE SEQUENCE [LARGE SCALE GENOMIC DNA]</scope>
    <source>
        <strain evidence="2 3">DSM 8509</strain>
    </source>
</reference>
<feature type="transmembrane region" description="Helical" evidence="1">
    <location>
        <begin position="6"/>
        <end position="24"/>
    </location>
</feature>
<comment type="caution">
    <text evidence="2">The sequence shown here is derived from an EMBL/GenBank/DDBJ whole genome shotgun (WGS) entry which is preliminary data.</text>
</comment>
<organism evidence="2 3">
    <name type="scientific">Erythrobacter litoralis</name>
    <dbReference type="NCBI Taxonomy" id="39960"/>
    <lineage>
        <taxon>Bacteria</taxon>
        <taxon>Pseudomonadati</taxon>
        <taxon>Pseudomonadota</taxon>
        <taxon>Alphaproteobacteria</taxon>
        <taxon>Sphingomonadales</taxon>
        <taxon>Erythrobacteraceae</taxon>
        <taxon>Erythrobacter/Porphyrobacter group</taxon>
        <taxon>Erythrobacter</taxon>
    </lineage>
</organism>